<reference evidence="4" key="1">
    <citation type="journal article" date="2019" name="Int. J. Syst. Evol. Microbiol.">
        <title>The Global Catalogue of Microorganisms (GCM) 10K type strain sequencing project: providing services to taxonomists for standard genome sequencing and annotation.</title>
        <authorList>
            <consortium name="The Broad Institute Genomics Platform"/>
            <consortium name="The Broad Institute Genome Sequencing Center for Infectious Disease"/>
            <person name="Wu L."/>
            <person name="Ma J."/>
        </authorList>
    </citation>
    <scope>NUCLEOTIDE SEQUENCE [LARGE SCALE GENOMIC DNA]</scope>
    <source>
        <strain evidence="4">JCM 17664</strain>
    </source>
</reference>
<dbReference type="Proteomes" id="UP001501207">
    <property type="component" value="Unassembled WGS sequence"/>
</dbReference>
<dbReference type="InterPro" id="IPR012910">
    <property type="entry name" value="Plug_dom"/>
</dbReference>
<feature type="chain" id="PRO_5046261017" evidence="1">
    <location>
        <begin position="21"/>
        <end position="1011"/>
    </location>
</feature>
<dbReference type="InterPro" id="IPR023996">
    <property type="entry name" value="TonB-dep_OMP_SusC/RagA"/>
</dbReference>
<protein>
    <submittedName>
        <fullName evidence="3">SusC/RagA family TonB-linked outer membrane protein</fullName>
    </submittedName>
</protein>
<proteinExistence type="predicted"/>
<dbReference type="Pfam" id="PF07715">
    <property type="entry name" value="Plug"/>
    <property type="match status" value="1"/>
</dbReference>
<evidence type="ECO:0000313" key="3">
    <source>
        <dbReference type="EMBL" id="GAA4300794.1"/>
    </source>
</evidence>
<dbReference type="RefSeq" id="WP_344973922.1">
    <property type="nucleotide sequence ID" value="NZ_BAABFN010000001.1"/>
</dbReference>
<evidence type="ECO:0000259" key="2">
    <source>
        <dbReference type="Pfam" id="PF07715"/>
    </source>
</evidence>
<organism evidence="3 4">
    <name type="scientific">Compostibacter hankyongensis</name>
    <dbReference type="NCBI Taxonomy" id="1007089"/>
    <lineage>
        <taxon>Bacteria</taxon>
        <taxon>Pseudomonadati</taxon>
        <taxon>Bacteroidota</taxon>
        <taxon>Chitinophagia</taxon>
        <taxon>Chitinophagales</taxon>
        <taxon>Chitinophagaceae</taxon>
        <taxon>Compostibacter</taxon>
    </lineage>
</organism>
<dbReference type="SUPFAM" id="SSF56935">
    <property type="entry name" value="Porins"/>
    <property type="match status" value="1"/>
</dbReference>
<keyword evidence="4" id="KW-1185">Reference proteome</keyword>
<dbReference type="NCBIfam" id="TIGR04056">
    <property type="entry name" value="OMP_RagA_SusC"/>
    <property type="match status" value="1"/>
</dbReference>
<feature type="signal peptide" evidence="1">
    <location>
        <begin position="1"/>
        <end position="20"/>
    </location>
</feature>
<dbReference type="SUPFAM" id="SSF49464">
    <property type="entry name" value="Carboxypeptidase regulatory domain-like"/>
    <property type="match status" value="1"/>
</dbReference>
<comment type="caution">
    <text evidence="3">The sequence shown here is derived from an EMBL/GenBank/DDBJ whole genome shotgun (WGS) entry which is preliminary data.</text>
</comment>
<feature type="domain" description="TonB-dependent receptor plug" evidence="2">
    <location>
        <begin position="162"/>
        <end position="225"/>
    </location>
</feature>
<keyword evidence="1" id="KW-0732">Signal</keyword>
<evidence type="ECO:0000256" key="1">
    <source>
        <dbReference type="SAM" id="SignalP"/>
    </source>
</evidence>
<evidence type="ECO:0000313" key="4">
    <source>
        <dbReference type="Proteomes" id="UP001501207"/>
    </source>
</evidence>
<gene>
    <name evidence="3" type="ORF">GCM10023143_02110</name>
</gene>
<name>A0ABP8FCX1_9BACT</name>
<accession>A0ABP8FCX1</accession>
<dbReference type="InterPro" id="IPR037066">
    <property type="entry name" value="Plug_dom_sf"/>
</dbReference>
<dbReference type="EMBL" id="BAABFN010000001">
    <property type="protein sequence ID" value="GAA4300794.1"/>
    <property type="molecule type" value="Genomic_DNA"/>
</dbReference>
<dbReference type="Gene3D" id="2.170.130.10">
    <property type="entry name" value="TonB-dependent receptor, plug domain"/>
    <property type="match status" value="1"/>
</dbReference>
<sequence>MKNRYILIGFLLAVAVPAIAYRAAAQQQKLHITMAVKDEEGRPVADAEVFSGDARARTDANGKFTISADPSDKIVVDAPGFGTYSAPAETFETGGALTLKKEDGLYGEKAKLPAAFREVAKGDLVGAITTIDARKIGKYDHTIWARDVLGGGRLLGMLGADRIRGIGRGIDIEDLTGTGTGTVVYLVDGLPRDITTLRLSEIESITVLRDVNSAVLYGSDAVNGIVSIKTKRGEAFKKESNFSLNYGISAPRELPRYLNSADYMTYFNRARQNDGLSDQFSEETIAHYRDGNRYRYPDVDYYSDEYLRSVKNYFDLNGEFSGGNDQARYYADLGWNSAGSLLNFGEGAKARNNKFNVRGNVDLKVNDWIKTAVNVAGFFVDNKGPRGDYWSDAAEIRPYEYTPLLPIALISPGDQLLLGRKNDVGGTYLLGGNSNHTETPFGDGYSGGVNERVERTFSFNNQIDVDLEKLTKGLSFHTNISFDYYARYDQAVENQYSVYEPVWSEDQDSIIALKQYGKDSRPGTQSIANTYFERRFGAYGLFSYDRTFGGVHHLTGSLLGYLNNYKQQGDFQGLKQAHAGLQLGYVYNKKYMVDFSGAYVNSVKLAEGHRGGFSPTIGLGWLISSENFMSSAKNIDYLKLKLSAGMLKTDFLINGFFYYDNRYGTSGSYNWYEGGRSRSGVKPSWGDNPNLNFSRRNEINLGVDGSFFNHLLSAEVNVFYDVYDKLVTRPGTEYPGFYTDFIPYENFGANAYKGAEVGLGLHRTSENWSIDAGINLLYTDSKRTKVDEIYNDAYQYRKGRPADANFGLKAIGLFADQADIDNSPVQSFGAVKPGDIKYKDQNGDGVIDDNDQVYLGRYQAPFSGGLQVRVGYKSLTLYVLGEGSSGSVGFRSSDYYWVDGNKKYSEVVLGSWTPETKNTATYPRLSSQTNDNNFRTSSYWMYSDTYFQIRRIQVTYAMPRAVRSALLMENLDLFVDATNIWQFSGNRKIRNLTDKAEPNYRTFSIGLNASF</sequence>
<dbReference type="InterPro" id="IPR008969">
    <property type="entry name" value="CarboxyPept-like_regulatory"/>
</dbReference>